<dbReference type="Proteomes" id="UP001158067">
    <property type="component" value="Unassembled WGS sequence"/>
</dbReference>
<dbReference type="EMBL" id="FXUG01000006">
    <property type="protein sequence ID" value="SMP58224.1"/>
    <property type="molecule type" value="Genomic_DNA"/>
</dbReference>
<evidence type="ECO:0000313" key="1">
    <source>
        <dbReference type="EMBL" id="SMP58224.1"/>
    </source>
</evidence>
<protein>
    <recommendedName>
        <fullName evidence="3">Sulfatase</fullName>
    </recommendedName>
</protein>
<proteinExistence type="predicted"/>
<reference evidence="1 2" key="1">
    <citation type="submission" date="2017-05" db="EMBL/GenBank/DDBJ databases">
        <authorList>
            <person name="Varghese N."/>
            <person name="Submissions S."/>
        </authorList>
    </citation>
    <scope>NUCLEOTIDE SEQUENCE [LARGE SCALE GENOMIC DNA]</scope>
    <source>
        <strain evidence="1 2">DSM 25457</strain>
    </source>
</reference>
<dbReference type="PROSITE" id="PS51318">
    <property type="entry name" value="TAT"/>
    <property type="match status" value="1"/>
</dbReference>
<dbReference type="InterPro" id="IPR006311">
    <property type="entry name" value="TAT_signal"/>
</dbReference>
<organism evidence="1 2">
    <name type="scientific">Neorhodopirellula lusitana</name>
    <dbReference type="NCBI Taxonomy" id="445327"/>
    <lineage>
        <taxon>Bacteria</taxon>
        <taxon>Pseudomonadati</taxon>
        <taxon>Planctomycetota</taxon>
        <taxon>Planctomycetia</taxon>
        <taxon>Pirellulales</taxon>
        <taxon>Pirellulaceae</taxon>
        <taxon>Neorhodopirellula</taxon>
    </lineage>
</organism>
<dbReference type="InterPro" id="IPR010869">
    <property type="entry name" value="DUF1501"/>
</dbReference>
<dbReference type="RefSeq" id="WP_283432784.1">
    <property type="nucleotide sequence ID" value="NZ_FXUG01000006.1"/>
</dbReference>
<evidence type="ECO:0008006" key="3">
    <source>
        <dbReference type="Google" id="ProtNLM"/>
    </source>
</evidence>
<accession>A0ABY1Q6S8</accession>
<dbReference type="Pfam" id="PF07394">
    <property type="entry name" value="DUF1501"/>
    <property type="match status" value="1"/>
</dbReference>
<dbReference type="PANTHER" id="PTHR43737">
    <property type="entry name" value="BLL7424 PROTEIN"/>
    <property type="match status" value="1"/>
</dbReference>
<keyword evidence="2" id="KW-1185">Reference proteome</keyword>
<sequence length="501" mass="56246">MKSLDLANEHRMMLTRRHFFGRSASGVGVAALASMMDQSAMAEPAASSLTPGVGDSDFPAPSGVMKQYHKPPKAKRVIYLFQSGAPSQQEMFDYKPALQQHEGKELSDFVEMNQRVTGMTAGQKSFPIAGSRYKFAKHGECGMELGSDLIPKISTLADDMCLIRSMHTEAINHDPAMTFFQSGHQLPGRPSVGSWLHYGLGSLNENLPTFISMVSRGTGRPNCQPLYDRLWGSGFLPSTYAGVKLMSVGDPVLYLSNPDGFDSKARRRMLDDLQQLNQNKLEEFGDPEIHSRIQQYELAYRMQTSVPDLIDFSDEPQHVLDAYGPDVKKRGTYAYNCLLARRLAERDVRFIQLFHMGWDQHFTLPKQLPGQCRDVDQATTALVNDLKQRGLMDDTLVVWGGEFGRTSYCQGTLNAETYGRDHHPRCFSLWMAGAGVKPGMTYGATDEVCYNITENPVHVHDLHATMLHLLGIDHERLTYRFQGRYFRLTDVHGHVIKDILT</sequence>
<dbReference type="SUPFAM" id="SSF53649">
    <property type="entry name" value="Alkaline phosphatase-like"/>
    <property type="match status" value="1"/>
</dbReference>
<gene>
    <name evidence="1" type="ORF">SAMN06265222_10621</name>
</gene>
<evidence type="ECO:0000313" key="2">
    <source>
        <dbReference type="Proteomes" id="UP001158067"/>
    </source>
</evidence>
<dbReference type="InterPro" id="IPR017850">
    <property type="entry name" value="Alkaline_phosphatase_core_sf"/>
</dbReference>
<dbReference type="PANTHER" id="PTHR43737:SF1">
    <property type="entry name" value="DUF1501 DOMAIN-CONTAINING PROTEIN"/>
    <property type="match status" value="1"/>
</dbReference>
<comment type="caution">
    <text evidence="1">The sequence shown here is derived from an EMBL/GenBank/DDBJ whole genome shotgun (WGS) entry which is preliminary data.</text>
</comment>
<dbReference type="Gene3D" id="3.40.720.10">
    <property type="entry name" value="Alkaline Phosphatase, subunit A"/>
    <property type="match status" value="1"/>
</dbReference>
<name>A0ABY1Q6S8_9BACT</name>